<dbReference type="Gene3D" id="3.40.630.10">
    <property type="entry name" value="Zn peptidases"/>
    <property type="match status" value="1"/>
</dbReference>
<protein>
    <submittedName>
        <fullName evidence="1">Peptidase family M28</fullName>
    </submittedName>
</protein>
<name>A0A1M6Q8W1_9BACT</name>
<dbReference type="OrthoDB" id="962948at2"/>
<dbReference type="AlphaFoldDB" id="A0A1M6Q8W1"/>
<gene>
    <name evidence="1" type="ORF">SAMN04488087_0508</name>
</gene>
<organism evidence="1 2">
    <name type="scientific">Rhodothermus profundi</name>
    <dbReference type="NCBI Taxonomy" id="633813"/>
    <lineage>
        <taxon>Bacteria</taxon>
        <taxon>Pseudomonadati</taxon>
        <taxon>Rhodothermota</taxon>
        <taxon>Rhodothermia</taxon>
        <taxon>Rhodothermales</taxon>
        <taxon>Rhodothermaceae</taxon>
        <taxon>Rhodothermus</taxon>
    </lineage>
</organism>
<evidence type="ECO:0000313" key="1">
    <source>
        <dbReference type="EMBL" id="SHK16537.1"/>
    </source>
</evidence>
<accession>A0A1M6Q8W1</accession>
<dbReference type="Proteomes" id="UP000185812">
    <property type="component" value="Unassembled WGS sequence"/>
</dbReference>
<dbReference type="RefSeq" id="WP_072714365.1">
    <property type="nucleotide sequence ID" value="NZ_FRAU01000001.1"/>
</dbReference>
<reference evidence="2" key="1">
    <citation type="submission" date="2016-11" db="EMBL/GenBank/DDBJ databases">
        <authorList>
            <person name="Varghese N."/>
            <person name="Submissions S."/>
        </authorList>
    </citation>
    <scope>NUCLEOTIDE SEQUENCE [LARGE SCALE GENOMIC DNA]</scope>
    <source>
        <strain evidence="2">DSM 22212</strain>
    </source>
</reference>
<evidence type="ECO:0000313" key="2">
    <source>
        <dbReference type="Proteomes" id="UP000185812"/>
    </source>
</evidence>
<keyword evidence="2" id="KW-1185">Reference proteome</keyword>
<dbReference type="EMBL" id="FRAU01000001">
    <property type="protein sequence ID" value="SHK16537.1"/>
    <property type="molecule type" value="Genomic_DNA"/>
</dbReference>
<dbReference type="STRING" id="633813.SAMN04488087_0508"/>
<sequence length="459" mass="50562">MYRLLPILGLTIGVATCAPAPRPPAEERIQFHEPDDPLLLAEHLDVLLQPAMRERVTGSRSFALAARYVADRMREFRLQPALAGRYQLVYEARVHLPWPVTLGWADRDTAAFYPGLEFWPDARSDTGRVVADRVALCAVPDGCPSAPVWLLPAAFAKKVPAVARAQGVQAVLLVGPLRPELAHAPIANLKILQLTPNAAGRLLGLSPSTLTAHLTGAEAVALRLRRPLRLRVQRLDETQVGALNVLGFVAGKDPLLRAELVIVCADLDAIALPGTSLLFDGAHLGEGVAALLELARFYSTLATYWPLPQRTVLFAVWSGARQGYQGLQAYLRQPLWELNATQRIIYLDPDPATLPHLQELVAAYGLTLKPVLLPDSVQVERQVFWNVPSGWQQAYQRIYRTSPAVSPPDPEALRVRALQRARMLVRAAQATLLSEVILPEPWEPVREDTLPLPALEHRP</sequence>
<proteinExistence type="predicted"/>
<dbReference type="SUPFAM" id="SSF53187">
    <property type="entry name" value="Zn-dependent exopeptidases"/>
    <property type="match status" value="1"/>
</dbReference>